<name>Q6IHM3_DROME</name>
<feature type="compositionally biased region" description="Basic residues" evidence="1">
    <location>
        <begin position="53"/>
        <end position="62"/>
    </location>
</feature>
<reference evidence="2" key="1">
    <citation type="journal article" date="2003" name="Genome Biol.">
        <title>An integrated gene annotation and transcriptional profiling approach towards the full gene content of the Drosophila genome.</title>
        <authorList>
            <person name="Hild M."/>
            <person name="Beckmann B."/>
            <person name="Haas S.A."/>
            <person name="Koch B."/>
            <person name="Solovyev V."/>
            <person name="Busold C."/>
            <person name="Fellenberg K."/>
            <person name="Boutros M."/>
            <person name="Vingron M."/>
            <person name="Sauer F."/>
            <person name="Hoheisel J.D."/>
            <person name="Paro R."/>
        </authorList>
    </citation>
    <scope>NUCLEOTIDE SEQUENCE</scope>
</reference>
<sequence>MKTIKANMPLYLPTGRLVAKVTMTNCSLGAVIRRSMVPSLGPLLPCSSSDKKWSRRRCSHIQ</sequence>
<accession>Q6IHM3</accession>
<gene>
    <name evidence="2" type="ORF">HDC02207</name>
</gene>
<dbReference type="AlphaFoldDB" id="Q6IHM3"/>
<feature type="compositionally biased region" description="Low complexity" evidence="1">
    <location>
        <begin position="39"/>
        <end position="48"/>
    </location>
</feature>
<protein>
    <submittedName>
        <fullName evidence="2">HDC02207</fullName>
    </submittedName>
</protein>
<evidence type="ECO:0000256" key="1">
    <source>
        <dbReference type="SAM" id="MobiDB-lite"/>
    </source>
</evidence>
<proteinExistence type="predicted"/>
<dbReference type="EMBL" id="BK003393">
    <property type="protein sequence ID" value="DAA03592.1"/>
    <property type="molecule type" value="Genomic_DNA"/>
</dbReference>
<evidence type="ECO:0000313" key="2">
    <source>
        <dbReference type="EMBL" id="DAA03592.1"/>
    </source>
</evidence>
<feature type="region of interest" description="Disordered" evidence="1">
    <location>
        <begin position="39"/>
        <end position="62"/>
    </location>
</feature>
<organism evidence="2">
    <name type="scientific">Drosophila melanogaster</name>
    <name type="common">Fruit fly</name>
    <dbReference type="NCBI Taxonomy" id="7227"/>
    <lineage>
        <taxon>Eukaryota</taxon>
        <taxon>Metazoa</taxon>
        <taxon>Ecdysozoa</taxon>
        <taxon>Arthropoda</taxon>
        <taxon>Hexapoda</taxon>
        <taxon>Insecta</taxon>
        <taxon>Pterygota</taxon>
        <taxon>Neoptera</taxon>
        <taxon>Endopterygota</taxon>
        <taxon>Diptera</taxon>
        <taxon>Brachycera</taxon>
        <taxon>Muscomorpha</taxon>
        <taxon>Ephydroidea</taxon>
        <taxon>Drosophilidae</taxon>
        <taxon>Drosophila</taxon>
        <taxon>Sophophora</taxon>
    </lineage>
</organism>